<evidence type="ECO:0000313" key="3">
    <source>
        <dbReference type="EMBL" id="PRP83327.1"/>
    </source>
</evidence>
<dbReference type="GO" id="GO:0004672">
    <property type="term" value="F:protein kinase activity"/>
    <property type="evidence" value="ECO:0007669"/>
    <property type="project" value="InterPro"/>
</dbReference>
<dbReference type="InParanoid" id="A0A2P6NHA7"/>
<keyword evidence="4" id="KW-1185">Reference proteome</keyword>
<dbReference type="InterPro" id="IPR040976">
    <property type="entry name" value="Pkinase_fungal"/>
</dbReference>
<reference evidence="3 4" key="1">
    <citation type="journal article" date="2018" name="Genome Biol. Evol.">
        <title>Multiple Roots of Fruiting Body Formation in Amoebozoa.</title>
        <authorList>
            <person name="Hillmann F."/>
            <person name="Forbes G."/>
            <person name="Novohradska S."/>
            <person name="Ferling I."/>
            <person name="Riege K."/>
            <person name="Groth M."/>
            <person name="Westermann M."/>
            <person name="Marz M."/>
            <person name="Spaller T."/>
            <person name="Winckler T."/>
            <person name="Schaap P."/>
            <person name="Glockner G."/>
        </authorList>
    </citation>
    <scope>NUCLEOTIDE SEQUENCE [LARGE SCALE GENOMIC DNA]</scope>
    <source>
        <strain evidence="3 4">Jena</strain>
    </source>
</reference>
<dbReference type="PROSITE" id="PS00109">
    <property type="entry name" value="PROTEIN_KINASE_TYR"/>
    <property type="match status" value="1"/>
</dbReference>
<sequence length="527" mass="58069">MTVYNVFVNRENHIEGIEGTICRLLDPSLPSIVEMATPRPRDDSYLRTLTTIDAKRNALAADVRRLTTQASGSAKTATFDWIETASQGAPAVAALKAEVESLARQFRTLQIQLRSSNLTGTSAAYVVLNAFPEGAVDSHKFSRPGKFKQLPHDTPEIPESGYPSEPVQLPDVTVSESEGRSTRWCDHQVTGEFKNELDGKNITKGLCQLVTQLQAIFQNQPRRRKTFGFLADTRHVIICRAEKIDDNLIFWRTKPMPVLDAAGGWGKGGKALISLFRSGLDKLGRPSPLFQITGNQDLQRTATGTRFTIAKDTIQILREGIGSQSHIISSRNKNNGVSIRSKIVGRVGYGNPAADPESTQLGIVHGDISPNNIIIAHNHAVLIDWESWSDGKTEIVPKRLTATIPYCSAKVLRALRSGTPTTITPEDDFKALFYSLIAIAFGRVPWRASASSLPSGATARCRSLVPSGARLLNISCLFLMSWADECDDQPVSGRVGRLLHVHNDRVDQRDVTHPDPWLFKPHNQLTR</sequence>
<dbReference type="SUPFAM" id="SSF56112">
    <property type="entry name" value="Protein kinase-like (PK-like)"/>
    <property type="match status" value="1"/>
</dbReference>
<dbReference type="EMBL" id="MDYQ01000084">
    <property type="protein sequence ID" value="PRP83327.1"/>
    <property type="molecule type" value="Genomic_DNA"/>
</dbReference>
<proteinExistence type="predicted"/>
<evidence type="ECO:0000313" key="4">
    <source>
        <dbReference type="Proteomes" id="UP000241769"/>
    </source>
</evidence>
<feature type="region of interest" description="Disordered" evidence="1">
    <location>
        <begin position="146"/>
        <end position="168"/>
    </location>
</feature>
<dbReference type="InterPro" id="IPR008266">
    <property type="entry name" value="Tyr_kinase_AS"/>
</dbReference>
<comment type="caution">
    <text evidence="3">The sequence shown here is derived from an EMBL/GenBank/DDBJ whole genome shotgun (WGS) entry which is preliminary data.</text>
</comment>
<accession>A0A2P6NHA7</accession>
<gene>
    <name evidence="3" type="ORF">PROFUN_09308</name>
</gene>
<evidence type="ECO:0000256" key="1">
    <source>
        <dbReference type="SAM" id="MobiDB-lite"/>
    </source>
</evidence>
<dbReference type="OrthoDB" id="2683627at2759"/>
<dbReference type="InterPro" id="IPR011009">
    <property type="entry name" value="Kinase-like_dom_sf"/>
</dbReference>
<protein>
    <recommendedName>
        <fullName evidence="2">Fungal-type protein kinase domain-containing protein</fullName>
    </recommendedName>
</protein>
<dbReference type="AlphaFoldDB" id="A0A2P6NHA7"/>
<dbReference type="Gene3D" id="1.10.510.10">
    <property type="entry name" value="Transferase(Phosphotransferase) domain 1"/>
    <property type="match status" value="1"/>
</dbReference>
<evidence type="ECO:0000259" key="2">
    <source>
        <dbReference type="Pfam" id="PF17667"/>
    </source>
</evidence>
<organism evidence="3 4">
    <name type="scientific">Planoprotostelium fungivorum</name>
    <dbReference type="NCBI Taxonomy" id="1890364"/>
    <lineage>
        <taxon>Eukaryota</taxon>
        <taxon>Amoebozoa</taxon>
        <taxon>Evosea</taxon>
        <taxon>Variosea</taxon>
        <taxon>Cavosteliida</taxon>
        <taxon>Cavosteliaceae</taxon>
        <taxon>Planoprotostelium</taxon>
    </lineage>
</organism>
<dbReference type="Pfam" id="PF17667">
    <property type="entry name" value="Pkinase_fungal"/>
    <property type="match status" value="1"/>
</dbReference>
<name>A0A2P6NHA7_9EUKA</name>
<dbReference type="Proteomes" id="UP000241769">
    <property type="component" value="Unassembled WGS sequence"/>
</dbReference>
<feature type="domain" description="Fungal-type protein kinase" evidence="2">
    <location>
        <begin position="176"/>
        <end position="230"/>
    </location>
</feature>